<evidence type="ECO:0000313" key="1">
    <source>
        <dbReference type="EMBL" id="KAK5615388.1"/>
    </source>
</evidence>
<dbReference type="EMBL" id="JAHHUM010000971">
    <property type="protein sequence ID" value="KAK5615388.1"/>
    <property type="molecule type" value="Genomic_DNA"/>
</dbReference>
<protein>
    <submittedName>
        <fullName evidence="1">Uncharacterized protein</fullName>
    </submittedName>
</protein>
<gene>
    <name evidence="1" type="ORF">CRENBAI_002067</name>
</gene>
<sequence length="72" mass="7835">MVQLERRQVENFDECAHWIIWDLMLITGQGTDGALKICGGALKICGGALEALKTEAVRPRTPLEQAGEVVSP</sequence>
<keyword evidence="2" id="KW-1185">Reference proteome</keyword>
<accession>A0AAV9S2F9</accession>
<organism evidence="1 2">
    <name type="scientific">Crenichthys baileyi</name>
    <name type="common">White River springfish</name>
    <dbReference type="NCBI Taxonomy" id="28760"/>
    <lineage>
        <taxon>Eukaryota</taxon>
        <taxon>Metazoa</taxon>
        <taxon>Chordata</taxon>
        <taxon>Craniata</taxon>
        <taxon>Vertebrata</taxon>
        <taxon>Euteleostomi</taxon>
        <taxon>Actinopterygii</taxon>
        <taxon>Neopterygii</taxon>
        <taxon>Teleostei</taxon>
        <taxon>Neoteleostei</taxon>
        <taxon>Acanthomorphata</taxon>
        <taxon>Ovalentaria</taxon>
        <taxon>Atherinomorphae</taxon>
        <taxon>Cyprinodontiformes</taxon>
        <taxon>Goodeidae</taxon>
        <taxon>Crenichthys</taxon>
    </lineage>
</organism>
<dbReference type="Proteomes" id="UP001311232">
    <property type="component" value="Unassembled WGS sequence"/>
</dbReference>
<reference evidence="1 2" key="1">
    <citation type="submission" date="2021-06" db="EMBL/GenBank/DDBJ databases">
        <authorList>
            <person name="Palmer J.M."/>
        </authorList>
    </citation>
    <scope>NUCLEOTIDE SEQUENCE [LARGE SCALE GENOMIC DNA]</scope>
    <source>
        <strain evidence="1 2">MEX-2019</strain>
        <tissue evidence="1">Muscle</tissue>
    </source>
</reference>
<evidence type="ECO:0000313" key="2">
    <source>
        <dbReference type="Proteomes" id="UP001311232"/>
    </source>
</evidence>
<name>A0AAV9S2F9_9TELE</name>
<comment type="caution">
    <text evidence="1">The sequence shown here is derived from an EMBL/GenBank/DDBJ whole genome shotgun (WGS) entry which is preliminary data.</text>
</comment>
<proteinExistence type="predicted"/>
<dbReference type="AlphaFoldDB" id="A0AAV9S2F9"/>